<dbReference type="CDD" id="cd18126">
    <property type="entry name" value="GAPDH_I_C"/>
    <property type="match status" value="1"/>
</dbReference>
<sequence length="337" mass="36614">MYKLRIAINGFGRIGRIFFRQAFGYPEIEIVAINDLGSIENLAYLLKYDTVYGRFDKSVELKDNSLLADGQEIKVFQEIDPKNLPWKDLNIDVVVESTGVFETKEKASGHLEAGAKRVVITAPAKDEITPTATPNVGMQTLADDLVTSNASCTTNAVNPVAAVMMASVGLKKAILTTVHGYTASQGLVDGPDKKEDFRRARAAAQNIVPSTTGAAKATIRVINELENKFDGVAIRVPVLSGSLIDFTFVTERPTSVKEINDIFKKAAASKEWEGILTVTEDPIVSSDILGNPHGSVVDLALTKVIDGDLAKVFAWYDNEWGYGAMLLKHLLALKSLL</sequence>
<keyword evidence="2" id="KW-0560">Oxidoreductase</keyword>
<dbReference type="Gene3D" id="3.40.50.720">
    <property type="entry name" value="NAD(P)-binding Rossmann-like Domain"/>
    <property type="match status" value="1"/>
</dbReference>
<dbReference type="PRINTS" id="PR00078">
    <property type="entry name" value="G3PDHDRGNASE"/>
</dbReference>
<dbReference type="GO" id="GO:0051287">
    <property type="term" value="F:NAD binding"/>
    <property type="evidence" value="ECO:0007669"/>
    <property type="project" value="InterPro"/>
</dbReference>
<feature type="binding site" evidence="5">
    <location>
        <position position="318"/>
    </location>
    <ligand>
        <name>NAD(+)</name>
        <dbReference type="ChEBI" id="CHEBI:57540"/>
    </ligand>
</feature>
<protein>
    <submittedName>
        <fullName evidence="9">Type I glyceraldehyde-3-phosphate dehydrogenase</fullName>
    </submittedName>
</protein>
<evidence type="ECO:0000313" key="10">
    <source>
        <dbReference type="Proteomes" id="UP000178197"/>
    </source>
</evidence>
<feature type="binding site" evidence="5">
    <location>
        <position position="35"/>
    </location>
    <ligand>
        <name>NAD(+)</name>
        <dbReference type="ChEBI" id="CHEBI:57540"/>
    </ligand>
</feature>
<feature type="binding site" evidence="4">
    <location>
        <position position="235"/>
    </location>
    <ligand>
        <name>D-glyceraldehyde 3-phosphate</name>
        <dbReference type="ChEBI" id="CHEBI:59776"/>
    </ligand>
</feature>
<evidence type="ECO:0000256" key="4">
    <source>
        <dbReference type="PIRSR" id="PIRSR000149-2"/>
    </source>
</evidence>
<evidence type="ECO:0000256" key="7">
    <source>
        <dbReference type="RuleBase" id="RU000397"/>
    </source>
</evidence>
<gene>
    <name evidence="9" type="ORF">A3C71_01620</name>
</gene>
<dbReference type="EMBL" id="MGJT01000017">
    <property type="protein sequence ID" value="OGN12456.1"/>
    <property type="molecule type" value="Genomic_DNA"/>
</dbReference>
<feature type="binding site" evidence="5">
    <location>
        <position position="121"/>
    </location>
    <ligand>
        <name>NAD(+)</name>
        <dbReference type="ChEBI" id="CHEBI:57540"/>
    </ligand>
</feature>
<dbReference type="GO" id="GO:0016620">
    <property type="term" value="F:oxidoreductase activity, acting on the aldehyde or oxo group of donors, NAD or NADP as acceptor"/>
    <property type="evidence" value="ECO:0007669"/>
    <property type="project" value="InterPro"/>
</dbReference>
<evidence type="ECO:0000256" key="2">
    <source>
        <dbReference type="ARBA" id="ARBA00023002"/>
    </source>
</evidence>
<dbReference type="NCBIfam" id="TIGR01534">
    <property type="entry name" value="GAPDH-I"/>
    <property type="match status" value="1"/>
</dbReference>
<dbReference type="PANTHER" id="PTHR43148">
    <property type="entry name" value="GLYCERALDEHYDE-3-PHOSPHATE DEHYDROGENASE 2"/>
    <property type="match status" value="1"/>
</dbReference>
<keyword evidence="5" id="KW-0520">NAD</keyword>
<feature type="binding site" evidence="4">
    <location>
        <begin position="151"/>
        <end position="153"/>
    </location>
    <ligand>
        <name>D-glyceraldehyde 3-phosphate</name>
        <dbReference type="ChEBI" id="CHEBI:59776"/>
    </ligand>
</feature>
<dbReference type="PIRSF" id="PIRSF000149">
    <property type="entry name" value="GAP_DH"/>
    <property type="match status" value="1"/>
</dbReference>
<name>A0A1F8FJ94_9BACT</name>
<dbReference type="GO" id="GO:0006006">
    <property type="term" value="P:glucose metabolic process"/>
    <property type="evidence" value="ECO:0007669"/>
    <property type="project" value="InterPro"/>
</dbReference>
<dbReference type="InterPro" id="IPR006424">
    <property type="entry name" value="Glyceraldehyde-3-P_DH_1"/>
</dbReference>
<comment type="caution">
    <text evidence="9">The sequence shown here is derived from an EMBL/GenBank/DDBJ whole genome shotgun (WGS) entry which is preliminary data.</text>
</comment>
<evidence type="ECO:0000256" key="1">
    <source>
        <dbReference type="ARBA" id="ARBA00007406"/>
    </source>
</evidence>
<dbReference type="CDD" id="cd05214">
    <property type="entry name" value="GAPDH_I_N"/>
    <property type="match status" value="1"/>
</dbReference>
<feature type="domain" description="Glyceraldehyde 3-phosphate dehydrogenase NAD(P) binding" evidence="8">
    <location>
        <begin position="4"/>
        <end position="152"/>
    </location>
</feature>
<evidence type="ECO:0000256" key="6">
    <source>
        <dbReference type="PIRSR" id="PIRSR000149-4"/>
    </source>
</evidence>
<dbReference type="SUPFAM" id="SSF55347">
    <property type="entry name" value="Glyceraldehyde-3-phosphate dehydrogenase-like, C-terminal domain"/>
    <property type="match status" value="1"/>
</dbReference>
<dbReference type="InterPro" id="IPR020829">
    <property type="entry name" value="GlycerAld_3-P_DH_cat"/>
</dbReference>
<feature type="site" description="Activates thiol group during catalysis" evidence="6">
    <location>
        <position position="179"/>
    </location>
</feature>
<dbReference type="InterPro" id="IPR036291">
    <property type="entry name" value="NAD(P)-bd_dom_sf"/>
</dbReference>
<dbReference type="InterPro" id="IPR020831">
    <property type="entry name" value="GlycerAld/Erythrose_P_DH"/>
</dbReference>
<feature type="binding site" evidence="4">
    <location>
        <position position="182"/>
    </location>
    <ligand>
        <name>D-glyceraldehyde 3-phosphate</name>
        <dbReference type="ChEBI" id="CHEBI:59776"/>
    </ligand>
</feature>
<feature type="active site" description="Nucleophile" evidence="3">
    <location>
        <position position="152"/>
    </location>
</feature>
<dbReference type="SMART" id="SM00846">
    <property type="entry name" value="Gp_dh_N"/>
    <property type="match status" value="1"/>
</dbReference>
<evidence type="ECO:0000256" key="5">
    <source>
        <dbReference type="PIRSR" id="PIRSR000149-3"/>
    </source>
</evidence>
<evidence type="ECO:0000256" key="3">
    <source>
        <dbReference type="PIRSR" id="PIRSR000149-1"/>
    </source>
</evidence>
<keyword evidence="5" id="KW-0547">Nucleotide-binding</keyword>
<evidence type="ECO:0000259" key="8">
    <source>
        <dbReference type="SMART" id="SM00846"/>
    </source>
</evidence>
<proteinExistence type="inferred from homology"/>
<reference evidence="9 10" key="1">
    <citation type="journal article" date="2016" name="Nat. Commun.">
        <title>Thousands of microbial genomes shed light on interconnected biogeochemical processes in an aquifer system.</title>
        <authorList>
            <person name="Anantharaman K."/>
            <person name="Brown C.T."/>
            <person name="Hug L.A."/>
            <person name="Sharon I."/>
            <person name="Castelle C.J."/>
            <person name="Probst A.J."/>
            <person name="Thomas B.C."/>
            <person name="Singh A."/>
            <person name="Wilkins M.J."/>
            <person name="Karaoz U."/>
            <person name="Brodie E.L."/>
            <person name="Williams K.H."/>
            <person name="Hubbard S.S."/>
            <person name="Banfield J.F."/>
        </authorList>
    </citation>
    <scope>NUCLEOTIDE SEQUENCE [LARGE SCALE GENOMIC DNA]</scope>
</reference>
<feature type="binding site" evidence="4">
    <location>
        <begin position="212"/>
        <end position="213"/>
    </location>
    <ligand>
        <name>D-glyceraldehyde 3-phosphate</name>
        <dbReference type="ChEBI" id="CHEBI:59776"/>
    </ligand>
</feature>
<dbReference type="FunFam" id="3.30.360.10:FF:000002">
    <property type="entry name" value="Glyceraldehyde-3-phosphate dehydrogenase"/>
    <property type="match status" value="1"/>
</dbReference>
<dbReference type="SUPFAM" id="SSF51735">
    <property type="entry name" value="NAD(P)-binding Rossmann-fold domains"/>
    <property type="match status" value="1"/>
</dbReference>
<comment type="similarity">
    <text evidence="1 7">Belongs to the glyceraldehyde-3-phosphate dehydrogenase family.</text>
</comment>
<dbReference type="Pfam" id="PF00044">
    <property type="entry name" value="Gp_dh_N"/>
    <property type="match status" value="1"/>
</dbReference>
<dbReference type="Proteomes" id="UP000178197">
    <property type="component" value="Unassembled WGS sequence"/>
</dbReference>
<dbReference type="InterPro" id="IPR020828">
    <property type="entry name" value="GlycerAld_3-P_DH_NAD(P)-bd"/>
</dbReference>
<accession>A0A1F8FJ94</accession>
<dbReference type="GO" id="GO:0050661">
    <property type="term" value="F:NADP binding"/>
    <property type="evidence" value="ECO:0007669"/>
    <property type="project" value="InterPro"/>
</dbReference>
<dbReference type="FunFam" id="3.40.50.720:FF:000001">
    <property type="entry name" value="Glyceraldehyde-3-phosphate dehydrogenase"/>
    <property type="match status" value="1"/>
</dbReference>
<dbReference type="Gene3D" id="3.30.360.10">
    <property type="entry name" value="Dihydrodipicolinate Reductase, domain 2"/>
    <property type="match status" value="1"/>
</dbReference>
<dbReference type="AlphaFoldDB" id="A0A1F8FJ94"/>
<dbReference type="Pfam" id="PF02800">
    <property type="entry name" value="Gp_dh_C"/>
    <property type="match status" value="1"/>
</dbReference>
<evidence type="ECO:0000313" key="9">
    <source>
        <dbReference type="EMBL" id="OGN12456.1"/>
    </source>
</evidence>
<organism evidence="9 10">
    <name type="scientific">Candidatus Yanofskybacteria bacterium RIFCSPHIGHO2_02_FULL_43_15c</name>
    <dbReference type="NCBI Taxonomy" id="1802679"/>
    <lineage>
        <taxon>Bacteria</taxon>
        <taxon>Candidatus Yanofskyibacteriota</taxon>
    </lineage>
</organism>
<feature type="binding site" evidence="5">
    <location>
        <begin position="13"/>
        <end position="14"/>
    </location>
    <ligand>
        <name>NAD(+)</name>
        <dbReference type="ChEBI" id="CHEBI:57540"/>
    </ligand>
</feature>